<dbReference type="EMBL" id="JACBZX010000001">
    <property type="protein sequence ID" value="NYG36244.1"/>
    <property type="molecule type" value="Genomic_DNA"/>
</dbReference>
<protein>
    <recommendedName>
        <fullName evidence="1">Regulator of ribonuclease activity B domain-containing protein</fullName>
    </recommendedName>
</protein>
<evidence type="ECO:0000313" key="3">
    <source>
        <dbReference type="Proteomes" id="UP000592181"/>
    </source>
</evidence>
<gene>
    <name evidence="2" type="ORF">BJY28_000713</name>
</gene>
<dbReference type="Pfam" id="PF06877">
    <property type="entry name" value="RraB"/>
    <property type="match status" value="1"/>
</dbReference>
<organism evidence="2 3">
    <name type="scientific">Janibacter alkaliphilus</name>
    <dbReference type="NCBI Taxonomy" id="1069963"/>
    <lineage>
        <taxon>Bacteria</taxon>
        <taxon>Bacillati</taxon>
        <taxon>Actinomycetota</taxon>
        <taxon>Actinomycetes</taxon>
        <taxon>Micrococcales</taxon>
        <taxon>Intrasporangiaceae</taxon>
        <taxon>Janibacter</taxon>
    </lineage>
</organism>
<dbReference type="Gene3D" id="3.30.70.970">
    <property type="entry name" value="RraB-like"/>
    <property type="match status" value="1"/>
</dbReference>
<accession>A0A852X7J8</accession>
<dbReference type="InterPro" id="IPR009671">
    <property type="entry name" value="RraB_dom"/>
</dbReference>
<dbReference type="SUPFAM" id="SSF89946">
    <property type="entry name" value="Hypothetical protein VC0424"/>
    <property type="match status" value="1"/>
</dbReference>
<evidence type="ECO:0000259" key="1">
    <source>
        <dbReference type="Pfam" id="PF06877"/>
    </source>
</evidence>
<sequence length="89" mass="10250">MSEHLMVFPDRDDADRIAEELREEGFTEVRVVREALAGEEDDEDHQWVVYVREAMVDDDLSPAAAGLRRRFEALAEEHDGWYETDPDGA</sequence>
<comment type="caution">
    <text evidence="2">The sequence shown here is derived from an EMBL/GenBank/DDBJ whole genome shotgun (WGS) entry which is preliminary data.</text>
</comment>
<reference evidence="2 3" key="1">
    <citation type="submission" date="2020-07" db="EMBL/GenBank/DDBJ databases">
        <title>Sequencing the genomes of 1000 actinobacteria strains.</title>
        <authorList>
            <person name="Klenk H.-P."/>
        </authorList>
    </citation>
    <scope>NUCLEOTIDE SEQUENCE [LARGE SCALE GENOMIC DNA]</scope>
    <source>
        <strain evidence="2 3">DSM 24723</strain>
    </source>
</reference>
<proteinExistence type="predicted"/>
<dbReference type="AlphaFoldDB" id="A0A852X7J8"/>
<dbReference type="InterPro" id="IPR036701">
    <property type="entry name" value="RraB-like_sf"/>
</dbReference>
<dbReference type="Proteomes" id="UP000592181">
    <property type="component" value="Unassembled WGS sequence"/>
</dbReference>
<keyword evidence="3" id="KW-1185">Reference proteome</keyword>
<feature type="domain" description="Regulator of ribonuclease activity B" evidence="1">
    <location>
        <begin position="3"/>
        <end position="83"/>
    </location>
</feature>
<evidence type="ECO:0000313" key="2">
    <source>
        <dbReference type="EMBL" id="NYG36244.1"/>
    </source>
</evidence>
<dbReference type="RefSeq" id="WP_179461787.1">
    <property type="nucleotide sequence ID" value="NZ_JACBZX010000001.1"/>
</dbReference>
<name>A0A852X7J8_9MICO</name>